<dbReference type="EMBL" id="FLTS01000001">
    <property type="protein sequence ID" value="SBV37799.1"/>
    <property type="molecule type" value="Genomic_DNA"/>
</dbReference>
<protein>
    <submittedName>
        <fullName evidence="1">Uncharacterized protein</fullName>
    </submittedName>
</protein>
<evidence type="ECO:0000313" key="1">
    <source>
        <dbReference type="EMBL" id="SBV37799.1"/>
    </source>
</evidence>
<organism evidence="1">
    <name type="scientific">uncultured Stenotrophomonas sp</name>
    <dbReference type="NCBI Taxonomy" id="165438"/>
    <lineage>
        <taxon>Bacteria</taxon>
        <taxon>Pseudomonadati</taxon>
        <taxon>Pseudomonadota</taxon>
        <taxon>Gammaproteobacteria</taxon>
        <taxon>Lysobacterales</taxon>
        <taxon>Lysobacteraceae</taxon>
        <taxon>Stenotrophomonas</taxon>
        <taxon>environmental samples</taxon>
    </lineage>
</organism>
<gene>
    <name evidence="1" type="ORF">STPYR_12742</name>
</gene>
<name>A0A1Y5Q665_9GAMM</name>
<reference evidence="1" key="1">
    <citation type="submission" date="2016-03" db="EMBL/GenBank/DDBJ databases">
        <authorList>
            <person name="Ploux O."/>
        </authorList>
    </citation>
    <scope>NUCLEOTIDE SEQUENCE</scope>
    <source>
        <strain evidence="1">UC10</strain>
    </source>
</reference>
<accession>A0A1Y5Q665</accession>
<dbReference type="AlphaFoldDB" id="A0A1Y5Q665"/>
<sequence length="60" mass="6943">MQLKSPRDADAPAWARYKAKDDNGTWHWFECKPNYYKKTGQWCAKGRCAPATTENRNAAH</sequence>
<proteinExistence type="predicted"/>